<dbReference type="KEGG" id="nmy:CJ229_006895"/>
<name>A0AAF0YH62_9STAP</name>
<protein>
    <submittedName>
        <fullName evidence="1">Uncharacterized protein</fullName>
    </submittedName>
</protein>
<organism evidence="1 2">
    <name type="scientific">Nosocomiicoccus massiliensis</name>
    <dbReference type="NCBI Taxonomy" id="1232430"/>
    <lineage>
        <taxon>Bacteria</taxon>
        <taxon>Bacillati</taxon>
        <taxon>Bacillota</taxon>
        <taxon>Bacilli</taxon>
        <taxon>Bacillales</taxon>
        <taxon>Staphylococcaceae</taxon>
        <taxon>Nosocomiicoccus</taxon>
    </lineage>
</organism>
<sequence>MIYANEYDIIFVEKVDDALWLQELANAHQNLEDNDVKIDYIFINTPKDFITYAKNHIENNNIDKILPELLIHKEV</sequence>
<gene>
    <name evidence="1" type="ORF">CJ229_006895</name>
</gene>
<evidence type="ECO:0000313" key="2">
    <source>
        <dbReference type="Proteomes" id="UP000243626"/>
    </source>
</evidence>
<proteinExistence type="predicted"/>
<keyword evidence="2" id="KW-1185">Reference proteome</keyword>
<dbReference type="Proteomes" id="UP000243626">
    <property type="component" value="Chromosome"/>
</dbReference>
<reference evidence="2" key="1">
    <citation type="submission" date="2017-09" db="EMBL/GenBank/DDBJ databases">
        <title>Bacterial strain isolated from the female urinary microbiota.</title>
        <authorList>
            <person name="Thomas-White K."/>
            <person name="Kumar N."/>
            <person name="Forster S."/>
            <person name="Putonti C."/>
            <person name="Lawley T."/>
            <person name="Wolfe A.J."/>
        </authorList>
    </citation>
    <scope>NUCLEOTIDE SEQUENCE [LARGE SCALE GENOMIC DNA]</scope>
    <source>
        <strain evidence="2">UMB0959</strain>
    </source>
</reference>
<dbReference type="RefSeq" id="WP_317846541.1">
    <property type="nucleotide sequence ID" value="NZ_CP136964.1"/>
</dbReference>
<reference evidence="1 2" key="2">
    <citation type="submission" date="2023-10" db="EMBL/GenBank/DDBJ databases">
        <authorList>
            <person name="Choi B."/>
        </authorList>
    </citation>
    <scope>NUCLEOTIDE SEQUENCE [LARGE SCALE GENOMIC DNA]</scope>
    <source>
        <strain evidence="1 2">UMB0959</strain>
    </source>
</reference>
<dbReference type="EMBL" id="CP136964">
    <property type="protein sequence ID" value="WOS95818.1"/>
    <property type="molecule type" value="Genomic_DNA"/>
</dbReference>
<evidence type="ECO:0000313" key="1">
    <source>
        <dbReference type="EMBL" id="WOS95818.1"/>
    </source>
</evidence>
<dbReference type="AlphaFoldDB" id="A0AAF0YH62"/>
<accession>A0AAF0YH62</accession>